<evidence type="ECO:0000256" key="3">
    <source>
        <dbReference type="ARBA" id="ARBA00022618"/>
    </source>
</evidence>
<evidence type="ECO:0000256" key="7">
    <source>
        <dbReference type="ARBA" id="ARBA00023054"/>
    </source>
</evidence>
<evidence type="ECO:0000256" key="11">
    <source>
        <dbReference type="PIRNR" id="PIRNR005719"/>
    </source>
</evidence>
<evidence type="ECO:0000256" key="8">
    <source>
        <dbReference type="ARBA" id="ARBA00023067"/>
    </source>
</evidence>
<keyword evidence="13" id="KW-0732">Signal</keyword>
<dbReference type="Pfam" id="PF02463">
    <property type="entry name" value="SMC_N"/>
    <property type="match status" value="1"/>
</dbReference>
<keyword evidence="7 12" id="KW-0175">Coiled coil</keyword>
<feature type="domain" description="SMC hinge" evidence="14">
    <location>
        <begin position="563"/>
        <end position="686"/>
    </location>
</feature>
<evidence type="ECO:0000256" key="9">
    <source>
        <dbReference type="ARBA" id="ARBA00023242"/>
    </source>
</evidence>
<comment type="subcellular location">
    <subcellularLocation>
        <location evidence="1 11">Nucleus</location>
    </subcellularLocation>
</comment>
<dbReference type="SUPFAM" id="SSF75553">
    <property type="entry name" value="Smc hinge domain"/>
    <property type="match status" value="1"/>
</dbReference>
<dbReference type="GO" id="GO:0005694">
    <property type="term" value="C:chromosome"/>
    <property type="evidence" value="ECO:0007669"/>
    <property type="project" value="InterPro"/>
</dbReference>
<dbReference type="AlphaFoldDB" id="A0A7J6YIL8"/>
<dbReference type="EMBL" id="JABDHM010000002">
    <property type="protein sequence ID" value="KAF5226256.1"/>
    <property type="molecule type" value="Genomic_DNA"/>
</dbReference>
<evidence type="ECO:0000256" key="6">
    <source>
        <dbReference type="ARBA" id="ARBA00022840"/>
    </source>
</evidence>
<feature type="coiled-coil region" evidence="12">
    <location>
        <begin position="734"/>
        <end position="824"/>
    </location>
</feature>
<dbReference type="InterPro" id="IPR010935">
    <property type="entry name" value="SMC_hinge"/>
</dbReference>
<evidence type="ECO:0000259" key="14">
    <source>
        <dbReference type="SMART" id="SM00968"/>
    </source>
</evidence>
<dbReference type="VEuPathDB" id="TriTrypDB:ECC02_000374"/>
<keyword evidence="8" id="KW-0226">DNA condensation</keyword>
<dbReference type="SUPFAM" id="SSF52540">
    <property type="entry name" value="P-loop containing nucleoside triphosphate hydrolases"/>
    <property type="match status" value="1"/>
</dbReference>
<dbReference type="PANTHER" id="PTHR43977">
    <property type="entry name" value="STRUCTURAL MAINTENANCE OF CHROMOSOMES PROTEIN 3"/>
    <property type="match status" value="1"/>
</dbReference>
<protein>
    <recommendedName>
        <fullName evidence="11">Structural maintenance of chromosomes protein</fullName>
    </recommendedName>
</protein>
<keyword evidence="10" id="KW-0131">Cell cycle</keyword>
<evidence type="ECO:0000313" key="15">
    <source>
        <dbReference type="EMBL" id="KAF5226256.1"/>
    </source>
</evidence>
<feature type="coiled-coil region" evidence="12">
    <location>
        <begin position="458"/>
        <end position="537"/>
    </location>
</feature>
<organism evidence="15 16">
    <name type="scientific">Trypanosoma cruzi</name>
    <dbReference type="NCBI Taxonomy" id="5693"/>
    <lineage>
        <taxon>Eukaryota</taxon>
        <taxon>Discoba</taxon>
        <taxon>Euglenozoa</taxon>
        <taxon>Kinetoplastea</taxon>
        <taxon>Metakinetoplastina</taxon>
        <taxon>Trypanosomatida</taxon>
        <taxon>Trypanosomatidae</taxon>
        <taxon>Trypanosoma</taxon>
        <taxon>Schizotrypanum</taxon>
    </lineage>
</organism>
<evidence type="ECO:0000256" key="12">
    <source>
        <dbReference type="SAM" id="Coils"/>
    </source>
</evidence>
<dbReference type="InterPro" id="IPR036277">
    <property type="entry name" value="SMC_hinge_sf"/>
</dbReference>
<reference evidence="15 16" key="1">
    <citation type="journal article" date="2019" name="Genome Biol. Evol.">
        <title>Nanopore Sequencing Significantly Improves Genome Assembly of the Protozoan Parasite Trypanosoma cruzi.</title>
        <authorList>
            <person name="Diaz-Viraque F."/>
            <person name="Pita S."/>
            <person name="Greif G."/>
            <person name="de Souza R.C.M."/>
            <person name="Iraola G."/>
            <person name="Robello C."/>
        </authorList>
    </citation>
    <scope>NUCLEOTIDE SEQUENCE [LARGE SCALE GENOMIC DNA]</scope>
    <source>
        <strain evidence="15 16">Berenice</strain>
    </source>
</reference>
<proteinExistence type="inferred from homology"/>
<keyword evidence="6" id="KW-0067">ATP-binding</keyword>
<dbReference type="FunFam" id="3.40.50.300:FF:001880">
    <property type="entry name" value="Structural maintenance of chromosomes protein"/>
    <property type="match status" value="1"/>
</dbReference>
<dbReference type="Gene3D" id="3.40.50.300">
    <property type="entry name" value="P-loop containing nucleotide triphosphate hydrolases"/>
    <property type="match status" value="2"/>
</dbReference>
<evidence type="ECO:0000256" key="13">
    <source>
        <dbReference type="SAM" id="SignalP"/>
    </source>
</evidence>
<accession>A0A7J6YIL8</accession>
<dbReference type="GO" id="GO:0030261">
    <property type="term" value="P:chromosome condensation"/>
    <property type="evidence" value="ECO:0007669"/>
    <property type="project" value="UniProtKB-KW"/>
</dbReference>
<dbReference type="Pfam" id="PF06470">
    <property type="entry name" value="SMC_hinge"/>
    <property type="match status" value="1"/>
</dbReference>
<dbReference type="GO" id="GO:0051301">
    <property type="term" value="P:cell division"/>
    <property type="evidence" value="ECO:0007669"/>
    <property type="project" value="UniProtKB-KW"/>
</dbReference>
<keyword evidence="3" id="KW-0132">Cell division</keyword>
<keyword evidence="9 11" id="KW-0539">Nucleus</keyword>
<dbReference type="InterPro" id="IPR027120">
    <property type="entry name" value="Smc2_ABC"/>
</dbReference>
<feature type="coiled-coil region" evidence="12">
    <location>
        <begin position="861"/>
        <end position="976"/>
    </location>
</feature>
<gene>
    <name evidence="15" type="ORF">ECC02_000374</name>
</gene>
<dbReference type="GO" id="GO:0005524">
    <property type="term" value="F:ATP binding"/>
    <property type="evidence" value="ECO:0007669"/>
    <property type="project" value="UniProtKB-KW"/>
</dbReference>
<dbReference type="CDD" id="cd03273">
    <property type="entry name" value="ABC_SMC2_euk"/>
    <property type="match status" value="1"/>
</dbReference>
<comment type="caution">
    <text evidence="15">The sequence shown here is derived from an EMBL/GenBank/DDBJ whole genome shotgun (WGS) entry which is preliminary data.</text>
</comment>
<evidence type="ECO:0000256" key="10">
    <source>
        <dbReference type="ARBA" id="ARBA00023306"/>
    </source>
</evidence>
<feature type="chain" id="PRO_5029636969" description="Structural maintenance of chromosomes protein" evidence="13">
    <location>
        <begin position="20"/>
        <end position="1219"/>
    </location>
</feature>
<dbReference type="PIRSF" id="PIRSF005719">
    <property type="entry name" value="SMC"/>
    <property type="match status" value="1"/>
</dbReference>
<keyword evidence="4" id="KW-0547">Nucleotide-binding</keyword>
<dbReference type="Gene3D" id="3.30.70.1620">
    <property type="match status" value="1"/>
</dbReference>
<evidence type="ECO:0000313" key="16">
    <source>
        <dbReference type="Proteomes" id="UP000583944"/>
    </source>
</evidence>
<dbReference type="VEuPathDB" id="TriTrypDB:BCY84_10683"/>
<dbReference type="GO" id="GO:0005634">
    <property type="term" value="C:nucleus"/>
    <property type="evidence" value="ECO:0007669"/>
    <property type="project" value="UniProtKB-SubCell"/>
</dbReference>
<dbReference type="InterPro" id="IPR027417">
    <property type="entry name" value="P-loop_NTPase"/>
</dbReference>
<feature type="coiled-coil region" evidence="12">
    <location>
        <begin position="358"/>
        <end position="427"/>
    </location>
</feature>
<dbReference type="InterPro" id="IPR024704">
    <property type="entry name" value="SMC"/>
</dbReference>
<comment type="similarity">
    <text evidence="2">Belongs to the SMC family. SMC2 subfamily.</text>
</comment>
<name>A0A7J6YIL8_TRYCR</name>
<evidence type="ECO:0000256" key="2">
    <source>
        <dbReference type="ARBA" id="ARBA00005231"/>
    </source>
</evidence>
<evidence type="ECO:0000256" key="4">
    <source>
        <dbReference type="ARBA" id="ARBA00022741"/>
    </source>
</evidence>
<feature type="signal peptide" evidence="13">
    <location>
        <begin position="1"/>
        <end position="19"/>
    </location>
</feature>
<dbReference type="Gene3D" id="1.20.1060.20">
    <property type="match status" value="1"/>
</dbReference>
<sequence>MSSHISICLFFCVFPFSLPLSIGVASRAVCSGSPQRHKPGKGEKEGEMRVKSIVIDGFKSYAHRKALDDLSPHFNAITGLNGSGKSNIFDAVCFVMGITNLKRVRAEDPRELIFRAGTTGVHAARVTIEFINDDPRTAPPGYSCEEYPIITVGRQIRLGGKQQFFLNNTVSMQSKVKRFFESISLNVDNPHFMVLQGTVHKLIGMRSQDILSLIEEAVGTKAFDHRRRTAENLIRSKEKKMEEIDNNIETQIGPMLRAMKADQDEYERFVQMSESIEEKRRFRIAFEYEEQRQRLEERTERRAAVERDVVVSKEQLKLLPASEDASTRRLMELQKSLATPAEAVISLHEEESLLKKQLARDEAHVEGAEKALRLLEENFHKLEKEKEKQAARIEQFASKKEQREVLMERLRAEKENVAKLKRSLQLQTSGVRAGMSGLSLEEERADIERQLIHHGAEARRCDERIKELERQLKHLVQKAATRGETIAKLEKELARARERVDAEAESYAVVAPLESQASALQEELLRLRAEYWEANDALQREMGNGGRGFDVEYDRLACPGIEQHIHGRVAELIVPKEEKYAMALMVGAQTQLLRVVVTNDLVAEKIIRHGLRQRTAFLPLNTLQPSKGVDSGRMEEAKRIAARKGGFLAIAKDLIEIKDEAHCIVAEHVYGQFFVCSSLDLAQELAFNPAVRCKAVSLDGDVAEPSGLMTGGSTQRLRDIFAEIRAYHERKAPVGKLRIKIAQVEAELEAVQEKLRQNAPLIRRYKEAEEAMGLAEHKLKLEQGETNGPVEELGAALDEERRKHEAECEALRELKERKVALERHTREDPDMVRKEMQEQLSMAQKRSCAIAREEEAGSAEFERMEAEIMQLAADLERKISEVQEEISHRTAARDEAKAQLDETRGKLEKVVEQLQRMEEQRQCLEKEVEEVQQELQQLLVKKSSLESLIKNSEVDLRDAAKAAEELKKSVHEAERRHPWLVEEQNTFGRSDGPYYFEDKARTAATLQELREAESQAAVMSKRLNRKATILYEERKKEYDELVLQRSALGEDRDAIQQCILGIEEKKWHALDRMVKVVSSVFSKLFSTCLPGAAAVLREERDDQHHLCGLQVKVMFNGKEKESLSELSGGQRSLLALCLILAILRVRQAPVYILDEVDAALDPSHTQNIGRMLQTHFPSSQFLLVSLKDGMFSNADVLYQVSNTQGYSEITRIESGAGRG</sequence>
<evidence type="ECO:0000256" key="1">
    <source>
        <dbReference type="ARBA" id="ARBA00004123"/>
    </source>
</evidence>
<dbReference type="SMART" id="SM00968">
    <property type="entry name" value="SMC_hinge"/>
    <property type="match status" value="1"/>
</dbReference>
<dbReference type="InterPro" id="IPR003395">
    <property type="entry name" value="RecF/RecN/SMC_N"/>
</dbReference>
<evidence type="ECO:0000256" key="5">
    <source>
        <dbReference type="ARBA" id="ARBA00022776"/>
    </source>
</evidence>
<dbReference type="GO" id="GO:0016887">
    <property type="term" value="F:ATP hydrolysis activity"/>
    <property type="evidence" value="ECO:0007669"/>
    <property type="project" value="InterPro"/>
</dbReference>
<dbReference type="Proteomes" id="UP000583944">
    <property type="component" value="Unassembled WGS sequence"/>
</dbReference>
<keyword evidence="5" id="KW-0498">Mitosis</keyword>